<evidence type="ECO:0000313" key="3">
    <source>
        <dbReference type="Proteomes" id="UP000001197"/>
    </source>
</evidence>
<dbReference type="GeneID" id="6196916"/>
<dbReference type="EMBL" id="FO904936">
    <property type="protein sequence ID" value="CDP22346.1"/>
    <property type="molecule type" value="Genomic_DNA"/>
</dbReference>
<dbReference type="RefSeq" id="XP_001912224.1">
    <property type="nucleotide sequence ID" value="XM_001912189.1"/>
</dbReference>
<name>B2A9F6_PODAN</name>
<dbReference type="VEuPathDB" id="FungiDB:PODANS_1_495"/>
<dbReference type="OrthoDB" id="10456798at2759"/>
<dbReference type="EMBL" id="CU633438">
    <property type="protein sequence ID" value="CAP59703.1"/>
    <property type="molecule type" value="Genomic_DNA"/>
</dbReference>
<keyword evidence="3" id="KW-1185">Reference proteome</keyword>
<sequence length="215" mass="23290">MSALRATGAYLRKRYVPKGKMLALPCVPAIILAANPCRPALVAIKLLQSRTATGLQSRLRHPRPLLPTSLSKTPHLSILQGRAISEEIDCLCASDSCHVMHYCGDANCVKPSGSQRVACVNAQISILSRPRAVEAFVTILEDGKTACAFSIFCFPDTEGQNCLEKQIDAGGTECRPIGRIASWTDGLSDMEFVSSTGGSEYTCHLFFAQVMEREV</sequence>
<evidence type="ECO:0000313" key="1">
    <source>
        <dbReference type="EMBL" id="CAP59703.1"/>
    </source>
</evidence>
<evidence type="ECO:0000313" key="2">
    <source>
        <dbReference type="EMBL" id="CDP22346.1"/>
    </source>
</evidence>
<reference evidence="1" key="2">
    <citation type="submission" date="2008-07" db="EMBL/GenBank/DDBJ databases">
        <authorList>
            <person name="Genoscope - CEA"/>
        </authorList>
    </citation>
    <scope>NUCLEOTIDE SEQUENCE</scope>
    <source>
        <strain evidence="1">S mat+</strain>
    </source>
</reference>
<reference evidence="1 3" key="1">
    <citation type="journal article" date="2008" name="Genome Biol.">
        <title>The genome sequence of the model ascomycete fungus Podospora anserina.</title>
        <authorList>
            <person name="Espagne E."/>
            <person name="Lespinet O."/>
            <person name="Malagnac F."/>
            <person name="Da Silva C."/>
            <person name="Jaillon O."/>
            <person name="Porcel B.M."/>
            <person name="Couloux A."/>
            <person name="Aury J.-M."/>
            <person name="Segurens B."/>
            <person name="Poulain J."/>
            <person name="Anthouard V."/>
            <person name="Grossetete S."/>
            <person name="Khalili H."/>
            <person name="Coppin E."/>
            <person name="Dequard-Chablat M."/>
            <person name="Picard M."/>
            <person name="Contamine V."/>
            <person name="Arnaise S."/>
            <person name="Bourdais A."/>
            <person name="Berteaux-Lecellier V."/>
            <person name="Gautheret D."/>
            <person name="de Vries R.P."/>
            <person name="Battaglia E."/>
            <person name="Coutinho P.M."/>
            <person name="Danchin E.G.J."/>
            <person name="Henrissat B."/>
            <person name="El Khoury R."/>
            <person name="Sainsard-Chanet A."/>
            <person name="Boivin A."/>
            <person name="Pinan-Lucarre B."/>
            <person name="Sellem C.H."/>
            <person name="Debuchy R."/>
            <person name="Wincker P."/>
            <person name="Weissenbach J."/>
            <person name="Silar P."/>
        </authorList>
    </citation>
    <scope>NUCLEOTIDE SEQUENCE [LARGE SCALE GENOMIC DNA]</scope>
    <source>
        <strain evidence="3">S / ATCC MYA-4624 / DSM 980 / FGSC 10383</strain>
        <strain evidence="1">S mat+</strain>
    </source>
</reference>
<organism evidence="1">
    <name type="scientific">Podospora anserina (strain S / ATCC MYA-4624 / DSM 980 / FGSC 10383)</name>
    <name type="common">Pleurage anserina</name>
    <dbReference type="NCBI Taxonomy" id="515849"/>
    <lineage>
        <taxon>Eukaryota</taxon>
        <taxon>Fungi</taxon>
        <taxon>Dikarya</taxon>
        <taxon>Ascomycota</taxon>
        <taxon>Pezizomycotina</taxon>
        <taxon>Sordariomycetes</taxon>
        <taxon>Sordariomycetidae</taxon>
        <taxon>Sordariales</taxon>
        <taxon>Podosporaceae</taxon>
        <taxon>Podospora</taxon>
        <taxon>Podospora anserina</taxon>
    </lineage>
</organism>
<dbReference type="AlphaFoldDB" id="B2A9F6"/>
<protein>
    <submittedName>
        <fullName evidence="1">Podospora anserina S mat+ genomic DNA chromosome 1, supercontig 1</fullName>
    </submittedName>
</protein>
<proteinExistence type="predicted"/>
<dbReference type="HOGENOM" id="CLU_1283742_0_0_1"/>
<reference evidence="3" key="3">
    <citation type="journal article" date="2014" name="Genetics">
        <title>Maintaining two mating types: Structure of the mating type locus and its role in heterokaryosis in Podospora anserina.</title>
        <authorList>
            <person name="Grognet P."/>
            <person name="Bidard F."/>
            <person name="Kuchly C."/>
            <person name="Tong L.C.H."/>
            <person name="Coppin E."/>
            <person name="Benkhali J.A."/>
            <person name="Couloux A."/>
            <person name="Wincker P."/>
            <person name="Debuchy R."/>
            <person name="Silar P."/>
        </authorList>
    </citation>
    <scope>GENOME REANNOTATION</scope>
    <source>
        <strain evidence="3">S / ATCC MYA-4624 / DSM 980 / FGSC 10383</strain>
    </source>
</reference>
<reference evidence="2" key="4">
    <citation type="submission" date="2015-04" db="EMBL/GenBank/DDBJ databases">
        <title>Maintaining two mating types: Structure of the mating type locus and its role in heterokaryosis in Podospora anserina.</title>
        <authorList>
            <person name="Grognet P."/>
            <person name="Bidard F."/>
            <person name="Kuchly C."/>
            <person name="Chan Ho Tong L."/>
            <person name="Coppin E."/>
            <person name="Ait Benkhali J."/>
            <person name="Couloux A."/>
            <person name="Wincker P."/>
            <person name="Debuchy R."/>
            <person name="Silar P."/>
        </authorList>
    </citation>
    <scope>NUCLEOTIDE SEQUENCE</scope>
</reference>
<dbReference type="KEGG" id="pan:PODANSg09270"/>
<gene>
    <name evidence="1" type="ORF">PODANS_1_495</name>
</gene>
<accession>B2A9F6</accession>
<dbReference type="Proteomes" id="UP000001197">
    <property type="component" value="Chromosome 1"/>
</dbReference>